<dbReference type="InterPro" id="IPR001148">
    <property type="entry name" value="CA_dom"/>
</dbReference>
<feature type="chain" id="PRO_5035435373" description="Alpha-carbonic anhydrase domain-containing protein" evidence="5">
    <location>
        <begin position="24"/>
        <end position="275"/>
    </location>
</feature>
<organism evidence="7 8">
    <name type="scientific">Rhamnella rubrinervis</name>
    <dbReference type="NCBI Taxonomy" id="2594499"/>
    <lineage>
        <taxon>Eukaryota</taxon>
        <taxon>Viridiplantae</taxon>
        <taxon>Streptophyta</taxon>
        <taxon>Embryophyta</taxon>
        <taxon>Tracheophyta</taxon>
        <taxon>Spermatophyta</taxon>
        <taxon>Magnoliopsida</taxon>
        <taxon>eudicotyledons</taxon>
        <taxon>Gunneridae</taxon>
        <taxon>Pentapetalae</taxon>
        <taxon>rosids</taxon>
        <taxon>fabids</taxon>
        <taxon>Rosales</taxon>
        <taxon>Rhamnaceae</taxon>
        <taxon>rhamnoid group</taxon>
        <taxon>Rhamneae</taxon>
        <taxon>Rhamnella</taxon>
    </lineage>
</organism>
<dbReference type="OrthoDB" id="429145at2759"/>
<dbReference type="Pfam" id="PF00194">
    <property type="entry name" value="Carb_anhydrase"/>
    <property type="match status" value="1"/>
</dbReference>
<evidence type="ECO:0000259" key="6">
    <source>
        <dbReference type="PROSITE" id="PS51144"/>
    </source>
</evidence>
<dbReference type="GO" id="GO:0004089">
    <property type="term" value="F:carbonate dehydratase activity"/>
    <property type="evidence" value="ECO:0007669"/>
    <property type="project" value="UniProtKB-EC"/>
</dbReference>
<protein>
    <recommendedName>
        <fullName evidence="6">Alpha-carbonic anhydrase domain-containing protein</fullName>
    </recommendedName>
</protein>
<comment type="similarity">
    <text evidence="3">Belongs to the alpha-class carbonic anhydrase family.</text>
</comment>
<dbReference type="GO" id="GO:0008270">
    <property type="term" value="F:zinc ion binding"/>
    <property type="evidence" value="ECO:0007669"/>
    <property type="project" value="InterPro"/>
</dbReference>
<dbReference type="CDD" id="cd03124">
    <property type="entry name" value="alpha_CA_prokaryotic_like"/>
    <property type="match status" value="1"/>
</dbReference>
<keyword evidence="5" id="KW-0732">Signal</keyword>
<dbReference type="SUPFAM" id="SSF51069">
    <property type="entry name" value="Carbonic anhydrase"/>
    <property type="match status" value="1"/>
</dbReference>
<dbReference type="InterPro" id="IPR023561">
    <property type="entry name" value="Carbonic_anhydrase_a-class"/>
</dbReference>
<dbReference type="GO" id="GO:0009570">
    <property type="term" value="C:chloroplast stroma"/>
    <property type="evidence" value="ECO:0007669"/>
    <property type="project" value="UniProtKB-SubCell"/>
</dbReference>
<sequence length="275" mass="31071">MNCQMGSLVLCLCLIFVILLSHSTSMAPEVDDEREFDYVEGSKKGPKHWGSIKKEWEACNYGRLQSPIDLSISEAGAALGPLKLSYSPTNVILKNRGHDIAIQWEENAGTLDVNGIVYSLKQTHWHSPSEHTIDGKRYDMELHQVYVSQDHNLENKIIVIGVLYELGYHDEFLSKLSNDIESMKDKVEQRNIGQLSPADVKFSGTQYFNYVGSLTVPPCTEGVLWVVFDSIMTVSTQQINLLREAVHDHYAMNARPVQPRHPRHFNGSSPMELIN</sequence>
<evidence type="ECO:0000256" key="4">
    <source>
        <dbReference type="ARBA" id="ARBA00048348"/>
    </source>
</evidence>
<evidence type="ECO:0000313" key="8">
    <source>
        <dbReference type="Proteomes" id="UP000796880"/>
    </source>
</evidence>
<evidence type="ECO:0000256" key="3">
    <source>
        <dbReference type="ARBA" id="ARBA00006365"/>
    </source>
</evidence>
<dbReference type="SMART" id="SM01057">
    <property type="entry name" value="Carb_anhydrase"/>
    <property type="match status" value="1"/>
</dbReference>
<comment type="catalytic activity">
    <reaction evidence="4">
        <text>hydrogencarbonate + H(+) = CO2 + H2O</text>
        <dbReference type="Rhea" id="RHEA:10748"/>
        <dbReference type="ChEBI" id="CHEBI:15377"/>
        <dbReference type="ChEBI" id="CHEBI:15378"/>
        <dbReference type="ChEBI" id="CHEBI:16526"/>
        <dbReference type="ChEBI" id="CHEBI:17544"/>
        <dbReference type="EC" id="4.2.1.1"/>
    </reaction>
</comment>
<name>A0A8K0E299_9ROSA</name>
<feature type="signal peptide" evidence="5">
    <location>
        <begin position="1"/>
        <end position="23"/>
    </location>
</feature>
<dbReference type="AlphaFoldDB" id="A0A8K0E299"/>
<dbReference type="PROSITE" id="PS51144">
    <property type="entry name" value="ALPHA_CA_2"/>
    <property type="match status" value="1"/>
</dbReference>
<dbReference type="InterPro" id="IPR041891">
    <property type="entry name" value="Alpha_CA_prokaryot-like"/>
</dbReference>
<dbReference type="InterPro" id="IPR036398">
    <property type="entry name" value="CA_dom_sf"/>
</dbReference>
<dbReference type="EMBL" id="VOIH02000007">
    <property type="protein sequence ID" value="KAF3441800.1"/>
    <property type="molecule type" value="Genomic_DNA"/>
</dbReference>
<dbReference type="PANTHER" id="PTHR18952:SF201">
    <property type="entry name" value="CARBONIC ANHYDRASE"/>
    <property type="match status" value="1"/>
</dbReference>
<dbReference type="Proteomes" id="UP000796880">
    <property type="component" value="Unassembled WGS sequence"/>
</dbReference>
<evidence type="ECO:0000256" key="2">
    <source>
        <dbReference type="ARBA" id="ARBA00004470"/>
    </source>
</evidence>
<dbReference type="GO" id="GO:0006730">
    <property type="term" value="P:one-carbon metabolic process"/>
    <property type="evidence" value="ECO:0007669"/>
    <property type="project" value="TreeGrafter"/>
</dbReference>
<comment type="function">
    <text evidence="1">Reversible hydration of carbon dioxide.</text>
</comment>
<dbReference type="Gene3D" id="3.10.200.10">
    <property type="entry name" value="Alpha carbonic anhydrase"/>
    <property type="match status" value="1"/>
</dbReference>
<keyword evidence="8" id="KW-1185">Reference proteome</keyword>
<comment type="caution">
    <text evidence="7">The sequence shown here is derived from an EMBL/GenBank/DDBJ whole genome shotgun (WGS) entry which is preliminary data.</text>
</comment>
<gene>
    <name evidence="7" type="ORF">FNV43_RR15715</name>
</gene>
<reference evidence="7" key="1">
    <citation type="submission" date="2020-03" db="EMBL/GenBank/DDBJ databases">
        <title>A high-quality chromosome-level genome assembly of a woody plant with both climbing and erect habits, Rhamnella rubrinervis.</title>
        <authorList>
            <person name="Lu Z."/>
            <person name="Yang Y."/>
            <person name="Zhu X."/>
            <person name="Sun Y."/>
        </authorList>
    </citation>
    <scope>NUCLEOTIDE SEQUENCE</scope>
    <source>
        <strain evidence="7">BYM</strain>
        <tissue evidence="7">Leaf</tissue>
    </source>
</reference>
<dbReference type="PANTHER" id="PTHR18952">
    <property type="entry name" value="CARBONIC ANHYDRASE"/>
    <property type="match status" value="1"/>
</dbReference>
<proteinExistence type="inferred from homology"/>
<evidence type="ECO:0000256" key="5">
    <source>
        <dbReference type="SAM" id="SignalP"/>
    </source>
</evidence>
<evidence type="ECO:0000256" key="1">
    <source>
        <dbReference type="ARBA" id="ARBA00002904"/>
    </source>
</evidence>
<feature type="domain" description="Alpha-carbonic anhydrase" evidence="6">
    <location>
        <begin position="34"/>
        <end position="269"/>
    </location>
</feature>
<comment type="subcellular location">
    <subcellularLocation>
        <location evidence="2">Plastid</location>
        <location evidence="2">Chloroplast stroma</location>
    </subcellularLocation>
</comment>
<accession>A0A8K0E299</accession>
<evidence type="ECO:0000313" key="7">
    <source>
        <dbReference type="EMBL" id="KAF3441800.1"/>
    </source>
</evidence>